<keyword evidence="5" id="KW-0804">Transcription</keyword>
<keyword evidence="3" id="KW-0731">Sigma factor</keyword>
<evidence type="ECO:0000313" key="8">
    <source>
        <dbReference type="EMBL" id="QWZ10002.1"/>
    </source>
</evidence>
<feature type="domain" description="RNA polymerase sigma factor 70 region 4 type 2" evidence="7">
    <location>
        <begin position="99"/>
        <end position="151"/>
    </location>
</feature>
<dbReference type="InterPro" id="IPR013249">
    <property type="entry name" value="RNA_pol_sigma70_r4_t2"/>
</dbReference>
<proteinExistence type="inferred from homology"/>
<evidence type="ECO:0000256" key="5">
    <source>
        <dbReference type="ARBA" id="ARBA00023163"/>
    </source>
</evidence>
<dbReference type="GO" id="GO:0003677">
    <property type="term" value="F:DNA binding"/>
    <property type="evidence" value="ECO:0007669"/>
    <property type="project" value="UniProtKB-KW"/>
</dbReference>
<dbReference type="PANTHER" id="PTHR43133:SF50">
    <property type="entry name" value="ECF RNA POLYMERASE SIGMA FACTOR SIGM"/>
    <property type="match status" value="1"/>
</dbReference>
<feature type="domain" description="RNA polymerase sigma-70 region 2" evidence="6">
    <location>
        <begin position="11"/>
        <end position="76"/>
    </location>
</feature>
<dbReference type="InterPro" id="IPR039425">
    <property type="entry name" value="RNA_pol_sigma-70-like"/>
</dbReference>
<reference evidence="8" key="1">
    <citation type="submission" date="2021-06" db="EMBL/GenBank/DDBJ databases">
        <title>Complete genome sequence of Nocardioides sp. G188.</title>
        <authorList>
            <person name="Im W.-T."/>
        </authorList>
    </citation>
    <scope>NUCLEOTIDE SEQUENCE</scope>
    <source>
        <strain evidence="8">G188</strain>
    </source>
</reference>
<evidence type="ECO:0000256" key="2">
    <source>
        <dbReference type="ARBA" id="ARBA00023015"/>
    </source>
</evidence>
<dbReference type="GO" id="GO:0016987">
    <property type="term" value="F:sigma factor activity"/>
    <property type="evidence" value="ECO:0007669"/>
    <property type="project" value="UniProtKB-KW"/>
</dbReference>
<dbReference type="KEGG" id="nps:KRR39_09865"/>
<dbReference type="CDD" id="cd06171">
    <property type="entry name" value="Sigma70_r4"/>
    <property type="match status" value="1"/>
</dbReference>
<sequence length="164" mass="18249">MADSGYVREVYEASYRRLVAQAYAVAGDRVEAEDAVQEAFARAVAAGERFRRVDNPEAWLRTVALNVLRRRWRRAQMFRVLSPRIASPSDVPGISEDHVAVMEALRALPFQQRETVSLFYLGDLSVQEIAATLGVADGTVKSRLNRGRTALAKLLQTTVEADRG</sequence>
<evidence type="ECO:0000256" key="4">
    <source>
        <dbReference type="ARBA" id="ARBA00023125"/>
    </source>
</evidence>
<keyword evidence="2" id="KW-0805">Transcription regulation</keyword>
<evidence type="ECO:0000256" key="1">
    <source>
        <dbReference type="ARBA" id="ARBA00010641"/>
    </source>
</evidence>
<evidence type="ECO:0000259" key="7">
    <source>
        <dbReference type="Pfam" id="PF08281"/>
    </source>
</evidence>
<evidence type="ECO:0000259" key="6">
    <source>
        <dbReference type="Pfam" id="PF04542"/>
    </source>
</evidence>
<dbReference type="GO" id="GO:0006352">
    <property type="term" value="P:DNA-templated transcription initiation"/>
    <property type="evidence" value="ECO:0007669"/>
    <property type="project" value="InterPro"/>
</dbReference>
<organism evidence="8 9">
    <name type="scientific">Nocardioides panacis</name>
    <dbReference type="NCBI Taxonomy" id="2849501"/>
    <lineage>
        <taxon>Bacteria</taxon>
        <taxon>Bacillati</taxon>
        <taxon>Actinomycetota</taxon>
        <taxon>Actinomycetes</taxon>
        <taxon>Propionibacteriales</taxon>
        <taxon>Nocardioidaceae</taxon>
        <taxon>Nocardioides</taxon>
    </lineage>
</organism>
<keyword evidence="4" id="KW-0238">DNA-binding</keyword>
<dbReference type="Pfam" id="PF04542">
    <property type="entry name" value="Sigma70_r2"/>
    <property type="match status" value="1"/>
</dbReference>
<comment type="similarity">
    <text evidence="1">Belongs to the sigma-70 factor family. ECF subfamily.</text>
</comment>
<dbReference type="InterPro" id="IPR014284">
    <property type="entry name" value="RNA_pol_sigma-70_dom"/>
</dbReference>
<evidence type="ECO:0000256" key="3">
    <source>
        <dbReference type="ARBA" id="ARBA00023082"/>
    </source>
</evidence>
<dbReference type="Pfam" id="PF08281">
    <property type="entry name" value="Sigma70_r4_2"/>
    <property type="match status" value="1"/>
</dbReference>
<accession>A0A975T241</accession>
<dbReference type="InterPro" id="IPR007627">
    <property type="entry name" value="RNA_pol_sigma70_r2"/>
</dbReference>
<name>A0A975T241_9ACTN</name>
<dbReference type="AlphaFoldDB" id="A0A975T241"/>
<gene>
    <name evidence="8" type="ORF">KRR39_09865</name>
</gene>
<keyword evidence="9" id="KW-1185">Reference proteome</keyword>
<dbReference type="Proteomes" id="UP000683575">
    <property type="component" value="Chromosome"/>
</dbReference>
<dbReference type="PANTHER" id="PTHR43133">
    <property type="entry name" value="RNA POLYMERASE ECF-TYPE SIGMA FACTO"/>
    <property type="match status" value="1"/>
</dbReference>
<dbReference type="RefSeq" id="WP_216941848.1">
    <property type="nucleotide sequence ID" value="NZ_CP077062.1"/>
</dbReference>
<dbReference type="NCBIfam" id="TIGR02937">
    <property type="entry name" value="sigma70-ECF"/>
    <property type="match status" value="1"/>
</dbReference>
<dbReference type="EMBL" id="CP077062">
    <property type="protein sequence ID" value="QWZ10002.1"/>
    <property type="molecule type" value="Genomic_DNA"/>
</dbReference>
<protein>
    <submittedName>
        <fullName evidence="8">SigE family RNA polymerase sigma factor</fullName>
    </submittedName>
</protein>
<evidence type="ECO:0000313" key="9">
    <source>
        <dbReference type="Proteomes" id="UP000683575"/>
    </source>
</evidence>